<sequence>MPFSVNETARSVAQQQKNVAAGVSWTMKSRHIKAPDGRVYAADLIPLVDGKATWSWPVYHRFAPIVKQAARNVGVAVEWGGDWKKSKDGPHWQLPWAKYSGK</sequence>
<dbReference type="Proteomes" id="UP000782610">
    <property type="component" value="Unassembled WGS sequence"/>
</dbReference>
<protein>
    <submittedName>
        <fullName evidence="1">M15 family metallopeptidase</fullName>
    </submittedName>
</protein>
<dbReference type="AlphaFoldDB" id="A0A933NYL5"/>
<proteinExistence type="predicted"/>
<gene>
    <name evidence="1" type="ORF">HY834_08870</name>
</gene>
<accession>A0A933NYL5</accession>
<dbReference type="InterPro" id="IPR009045">
    <property type="entry name" value="Zn_M74/Hedgehog-like"/>
</dbReference>
<dbReference type="Gene3D" id="3.30.1380.10">
    <property type="match status" value="1"/>
</dbReference>
<dbReference type="SUPFAM" id="SSF55166">
    <property type="entry name" value="Hedgehog/DD-peptidase"/>
    <property type="match status" value="1"/>
</dbReference>
<reference evidence="1" key="1">
    <citation type="submission" date="2020-07" db="EMBL/GenBank/DDBJ databases">
        <title>Huge and variable diversity of episymbiotic CPR bacteria and DPANN archaea in groundwater ecosystems.</title>
        <authorList>
            <person name="He C.Y."/>
            <person name="Keren R."/>
            <person name="Whittaker M."/>
            <person name="Farag I.F."/>
            <person name="Doudna J."/>
            <person name="Cate J.H.D."/>
            <person name="Banfield J.F."/>
        </authorList>
    </citation>
    <scope>NUCLEOTIDE SEQUENCE</scope>
    <source>
        <strain evidence="1">NC_groundwater_1586_Pr3_B-0.1um_66_15</strain>
    </source>
</reference>
<name>A0A933NYL5_9HYPH</name>
<comment type="caution">
    <text evidence="1">The sequence shown here is derived from an EMBL/GenBank/DDBJ whole genome shotgun (WGS) entry which is preliminary data.</text>
</comment>
<dbReference type="EMBL" id="JACRAF010000025">
    <property type="protein sequence ID" value="MBI4921848.1"/>
    <property type="molecule type" value="Genomic_DNA"/>
</dbReference>
<organism evidence="1 2">
    <name type="scientific">Devosia nanyangense</name>
    <dbReference type="NCBI Taxonomy" id="1228055"/>
    <lineage>
        <taxon>Bacteria</taxon>
        <taxon>Pseudomonadati</taxon>
        <taxon>Pseudomonadota</taxon>
        <taxon>Alphaproteobacteria</taxon>
        <taxon>Hyphomicrobiales</taxon>
        <taxon>Devosiaceae</taxon>
        <taxon>Devosia</taxon>
    </lineage>
</organism>
<evidence type="ECO:0000313" key="2">
    <source>
        <dbReference type="Proteomes" id="UP000782610"/>
    </source>
</evidence>
<evidence type="ECO:0000313" key="1">
    <source>
        <dbReference type="EMBL" id="MBI4921848.1"/>
    </source>
</evidence>